<evidence type="ECO:0000313" key="7">
    <source>
        <dbReference type="Proteomes" id="UP001152561"/>
    </source>
</evidence>
<proteinExistence type="inferred from homology"/>
<keyword evidence="7" id="KW-1185">Reference proteome</keyword>
<feature type="chain" id="PRO_5040179163" description="Legume lectin domain-containing protein" evidence="4">
    <location>
        <begin position="19"/>
        <end position="284"/>
    </location>
</feature>
<reference evidence="7" key="1">
    <citation type="journal article" date="2023" name="Proc. Natl. Acad. Sci. U.S.A.">
        <title>Genomic and structural basis for evolution of tropane alkaloid biosynthesis.</title>
        <authorList>
            <person name="Wanga Y.-J."/>
            <person name="Taina T."/>
            <person name="Yua J.-Y."/>
            <person name="Lia J."/>
            <person name="Xua B."/>
            <person name="Chenc J."/>
            <person name="D'Auriad J.C."/>
            <person name="Huanga J.-P."/>
            <person name="Huanga S.-X."/>
        </authorList>
    </citation>
    <scope>NUCLEOTIDE SEQUENCE [LARGE SCALE GENOMIC DNA]</scope>
    <source>
        <strain evidence="7">cv. KIB-2019</strain>
    </source>
</reference>
<keyword evidence="2" id="KW-0430">Lectin</keyword>
<evidence type="ECO:0000256" key="2">
    <source>
        <dbReference type="ARBA" id="ARBA00022734"/>
    </source>
</evidence>
<dbReference type="Pfam" id="PF00139">
    <property type="entry name" value="Lectin_legB"/>
    <property type="match status" value="1"/>
</dbReference>
<evidence type="ECO:0000259" key="5">
    <source>
        <dbReference type="Pfam" id="PF00139"/>
    </source>
</evidence>
<dbReference type="InterPro" id="IPR050258">
    <property type="entry name" value="Leguminous_Lectin"/>
</dbReference>
<protein>
    <recommendedName>
        <fullName evidence="5">Legume lectin domain-containing protein</fullName>
    </recommendedName>
</protein>
<dbReference type="InterPro" id="IPR001220">
    <property type="entry name" value="Legume_lectin_dom"/>
</dbReference>
<keyword evidence="3" id="KW-1133">Transmembrane helix</keyword>
<dbReference type="Proteomes" id="UP001152561">
    <property type="component" value="Unassembled WGS sequence"/>
</dbReference>
<sequence length="284" mass="31662">MSFTLFLLISALCEFAALEFEFTYNGFKSANMSVDGLSQLTSNGLLKLTDSTSQKNRPSRSLPAHYIGLLNDKNNGNITNHIVAVESDTILSCDFEDINDNHVGININQMKSEVLKPAAYYVSNNRPLQNLTLISGQIMQAWVEYDAASKQMHVTLAPVTSVKPTTPLLSLSYDLSPIIKETMFIGFSSATGSVSSSYYVLGWSFKINGMAAGLDISKLPRIGPKKVSRLLFIELPMILAGVIIVSTYGVVYYIRRRKFAELIEVWELEYGPHIERNNPLDYFH</sequence>
<accession>A0A9Q1LCH2</accession>
<dbReference type="EMBL" id="JAJAGQ010000020">
    <property type="protein sequence ID" value="KAJ8532981.1"/>
    <property type="molecule type" value="Genomic_DNA"/>
</dbReference>
<feature type="transmembrane region" description="Helical" evidence="3">
    <location>
        <begin position="230"/>
        <end position="254"/>
    </location>
</feature>
<keyword evidence="3" id="KW-0812">Transmembrane</keyword>
<dbReference type="CDD" id="cd06899">
    <property type="entry name" value="lectin_legume_LecRK_Arcelin_ConA"/>
    <property type="match status" value="1"/>
</dbReference>
<dbReference type="GO" id="GO:0030246">
    <property type="term" value="F:carbohydrate binding"/>
    <property type="evidence" value="ECO:0007669"/>
    <property type="project" value="UniProtKB-KW"/>
</dbReference>
<dbReference type="Gene3D" id="2.60.120.200">
    <property type="match status" value="1"/>
</dbReference>
<name>A0A9Q1LCH2_9SOLA</name>
<comment type="similarity">
    <text evidence="1">Belongs to the leguminous lectin family.</text>
</comment>
<comment type="caution">
    <text evidence="6">The sequence shown here is derived from an EMBL/GenBank/DDBJ whole genome shotgun (WGS) entry which is preliminary data.</text>
</comment>
<feature type="signal peptide" evidence="4">
    <location>
        <begin position="1"/>
        <end position="18"/>
    </location>
</feature>
<gene>
    <name evidence="6" type="ORF">K7X08_015870</name>
</gene>
<dbReference type="AlphaFoldDB" id="A0A9Q1LCH2"/>
<dbReference type="OrthoDB" id="543442at2759"/>
<evidence type="ECO:0000313" key="6">
    <source>
        <dbReference type="EMBL" id="KAJ8532981.1"/>
    </source>
</evidence>
<keyword evidence="3" id="KW-0472">Membrane</keyword>
<organism evidence="6 7">
    <name type="scientific">Anisodus acutangulus</name>
    <dbReference type="NCBI Taxonomy" id="402998"/>
    <lineage>
        <taxon>Eukaryota</taxon>
        <taxon>Viridiplantae</taxon>
        <taxon>Streptophyta</taxon>
        <taxon>Embryophyta</taxon>
        <taxon>Tracheophyta</taxon>
        <taxon>Spermatophyta</taxon>
        <taxon>Magnoliopsida</taxon>
        <taxon>eudicotyledons</taxon>
        <taxon>Gunneridae</taxon>
        <taxon>Pentapetalae</taxon>
        <taxon>asterids</taxon>
        <taxon>lamiids</taxon>
        <taxon>Solanales</taxon>
        <taxon>Solanaceae</taxon>
        <taxon>Solanoideae</taxon>
        <taxon>Hyoscyameae</taxon>
        <taxon>Anisodus</taxon>
    </lineage>
</organism>
<dbReference type="InterPro" id="IPR013320">
    <property type="entry name" value="ConA-like_dom_sf"/>
</dbReference>
<feature type="domain" description="Legume lectin" evidence="5">
    <location>
        <begin position="58"/>
        <end position="220"/>
    </location>
</feature>
<keyword evidence="4" id="KW-0732">Signal</keyword>
<evidence type="ECO:0000256" key="3">
    <source>
        <dbReference type="SAM" id="Phobius"/>
    </source>
</evidence>
<evidence type="ECO:0000256" key="1">
    <source>
        <dbReference type="ARBA" id="ARBA00007606"/>
    </source>
</evidence>
<dbReference type="SUPFAM" id="SSF49899">
    <property type="entry name" value="Concanavalin A-like lectins/glucanases"/>
    <property type="match status" value="1"/>
</dbReference>
<evidence type="ECO:0000256" key="4">
    <source>
        <dbReference type="SAM" id="SignalP"/>
    </source>
</evidence>
<dbReference type="PANTHER" id="PTHR32401:SF50">
    <property type="entry name" value="OS07G0133000 PROTEIN"/>
    <property type="match status" value="1"/>
</dbReference>
<dbReference type="PANTHER" id="PTHR32401">
    <property type="entry name" value="CONCANAVALIN A-LIKE LECTIN FAMILY PROTEIN"/>
    <property type="match status" value="1"/>
</dbReference>